<evidence type="ECO:0008006" key="10">
    <source>
        <dbReference type="Google" id="ProtNLM"/>
    </source>
</evidence>
<dbReference type="EMBL" id="JBBCAQ010000002">
    <property type="protein sequence ID" value="KAK7605447.1"/>
    <property type="molecule type" value="Genomic_DNA"/>
</dbReference>
<organism evidence="8 9">
    <name type="scientific">Parthenolecanium corni</name>
    <dbReference type="NCBI Taxonomy" id="536013"/>
    <lineage>
        <taxon>Eukaryota</taxon>
        <taxon>Metazoa</taxon>
        <taxon>Ecdysozoa</taxon>
        <taxon>Arthropoda</taxon>
        <taxon>Hexapoda</taxon>
        <taxon>Insecta</taxon>
        <taxon>Pterygota</taxon>
        <taxon>Neoptera</taxon>
        <taxon>Paraneoptera</taxon>
        <taxon>Hemiptera</taxon>
        <taxon>Sternorrhyncha</taxon>
        <taxon>Coccoidea</taxon>
        <taxon>Coccidae</taxon>
        <taxon>Parthenolecanium</taxon>
    </lineage>
</organism>
<sequence length="368" mass="41960">MLHRIGNLCLKYLKTNGSRLRYGCGLKPCPGGDCNNALSIWSPVWLGRGQADMASLVWKAFTSSTNWSSPSSSKFLLAFGVAGLMKFLGLSEEKEDSELIQIIKKAEFALLKKEYNKSEQLFHLALKMAQELQNENGVTFVYDRLANVAFDTSRFEKARKLFVEVMQRLLDNGMAKDDLALIHISFKLAKIFENIGDYSTAAIGFQYCLDTLRPKLAKENADYADALALWLMLLNGYAYFLYYVGRPDEAFKYFKEARSVREQIGGEQDEQLVLLLNNLGTVSKLRGDTDAALRYFHEAEKLGKNFADMENFSFVYLNLAYLYMEFKMADRAREYCDRAMRNASRHEFKEGIKESQECLSKVEEALKG</sequence>
<dbReference type="GO" id="GO:0005743">
    <property type="term" value="C:mitochondrial inner membrane"/>
    <property type="evidence" value="ECO:0007669"/>
    <property type="project" value="TreeGrafter"/>
</dbReference>
<comment type="caution">
    <text evidence="8">The sequence shown here is derived from an EMBL/GenBank/DDBJ whole genome shotgun (WGS) entry which is preliminary data.</text>
</comment>
<evidence type="ECO:0000256" key="4">
    <source>
        <dbReference type="ARBA" id="ARBA00022803"/>
    </source>
</evidence>
<dbReference type="GO" id="GO:0034551">
    <property type="term" value="P:mitochondrial respiratory chain complex III assembly"/>
    <property type="evidence" value="ECO:0007669"/>
    <property type="project" value="InterPro"/>
</dbReference>
<dbReference type="SMART" id="SM00028">
    <property type="entry name" value="TPR"/>
    <property type="match status" value="5"/>
</dbReference>
<reference evidence="8 9" key="1">
    <citation type="submission" date="2024-03" db="EMBL/GenBank/DDBJ databases">
        <title>Adaptation during the transition from Ophiocordyceps entomopathogen to insect associate is accompanied by gene loss and intensified selection.</title>
        <authorList>
            <person name="Ward C.M."/>
            <person name="Onetto C.A."/>
            <person name="Borneman A.R."/>
        </authorList>
    </citation>
    <scope>NUCLEOTIDE SEQUENCE [LARGE SCALE GENOMIC DNA]</scope>
    <source>
        <strain evidence="8">AWRI1</strain>
        <tissue evidence="8">Single Adult Female</tissue>
    </source>
</reference>
<dbReference type="PANTHER" id="PTHR13143">
    <property type="entry name" value="TETRATRICOPEPTIDE REPEAT PROTEIN 19"/>
    <property type="match status" value="1"/>
</dbReference>
<name>A0AAN9YBP2_9HEMI</name>
<protein>
    <recommendedName>
        <fullName evidence="10">Tetratricopeptide repeat protein</fullName>
    </recommendedName>
</protein>
<dbReference type="PANTHER" id="PTHR13143:SF6">
    <property type="entry name" value="TETRATRICOPEPTIDE REPEAT PROTEIN 19, MITOCHONDRIAL"/>
    <property type="match status" value="1"/>
</dbReference>
<keyword evidence="3" id="KW-0677">Repeat</keyword>
<dbReference type="Pfam" id="PF13424">
    <property type="entry name" value="TPR_12"/>
    <property type="match status" value="1"/>
</dbReference>
<keyword evidence="6" id="KW-0496">Mitochondrion</keyword>
<keyword evidence="5" id="KW-0809">Transit peptide</keyword>
<dbReference type="InterPro" id="IPR040395">
    <property type="entry name" value="TTC19"/>
</dbReference>
<dbReference type="AlphaFoldDB" id="A0AAN9YBP2"/>
<evidence type="ECO:0000256" key="1">
    <source>
        <dbReference type="ARBA" id="ARBA00004173"/>
    </source>
</evidence>
<evidence type="ECO:0000256" key="7">
    <source>
        <dbReference type="SAM" id="Phobius"/>
    </source>
</evidence>
<gene>
    <name evidence="8" type="ORF">V9T40_007305</name>
</gene>
<keyword evidence="4" id="KW-0802">TPR repeat</keyword>
<dbReference type="InterPro" id="IPR019734">
    <property type="entry name" value="TPR_rpt"/>
</dbReference>
<keyword evidence="9" id="KW-1185">Reference proteome</keyword>
<evidence type="ECO:0000256" key="6">
    <source>
        <dbReference type="ARBA" id="ARBA00023128"/>
    </source>
</evidence>
<keyword evidence="7" id="KW-1133">Transmembrane helix</keyword>
<keyword evidence="7" id="KW-0472">Membrane</keyword>
<evidence type="ECO:0000256" key="5">
    <source>
        <dbReference type="ARBA" id="ARBA00022946"/>
    </source>
</evidence>
<proteinExistence type="inferred from homology"/>
<evidence type="ECO:0000256" key="3">
    <source>
        <dbReference type="ARBA" id="ARBA00022737"/>
    </source>
</evidence>
<dbReference type="Gene3D" id="1.25.40.10">
    <property type="entry name" value="Tetratricopeptide repeat domain"/>
    <property type="match status" value="2"/>
</dbReference>
<evidence type="ECO:0000313" key="9">
    <source>
        <dbReference type="Proteomes" id="UP001367676"/>
    </source>
</evidence>
<comment type="similarity">
    <text evidence="2">Belongs to the TTC19 family.</text>
</comment>
<dbReference type="InterPro" id="IPR011990">
    <property type="entry name" value="TPR-like_helical_dom_sf"/>
</dbReference>
<keyword evidence="7" id="KW-0812">Transmembrane</keyword>
<comment type="subcellular location">
    <subcellularLocation>
        <location evidence="1">Mitochondrion</location>
    </subcellularLocation>
</comment>
<feature type="transmembrane region" description="Helical" evidence="7">
    <location>
        <begin position="227"/>
        <end position="245"/>
    </location>
</feature>
<evidence type="ECO:0000313" key="8">
    <source>
        <dbReference type="EMBL" id="KAK7605447.1"/>
    </source>
</evidence>
<evidence type="ECO:0000256" key="2">
    <source>
        <dbReference type="ARBA" id="ARBA00008219"/>
    </source>
</evidence>
<accession>A0AAN9YBP2</accession>
<dbReference type="SUPFAM" id="SSF48452">
    <property type="entry name" value="TPR-like"/>
    <property type="match status" value="2"/>
</dbReference>
<dbReference type="Proteomes" id="UP001367676">
    <property type="component" value="Unassembled WGS sequence"/>
</dbReference>